<protein>
    <submittedName>
        <fullName evidence="1">Uncharacterized protein</fullName>
    </submittedName>
</protein>
<keyword evidence="2" id="KW-1185">Reference proteome</keyword>
<proteinExistence type="predicted"/>
<comment type="caution">
    <text evidence="1">The sequence shown here is derived from an EMBL/GenBank/DDBJ whole genome shotgun (WGS) entry which is preliminary data.</text>
</comment>
<sequence>MDVNFNPDLVFDSDPKHTSDSDSVFRLVFDPGPVLSFGRSSAFHYDPGPVLDSALRPAFNFDSAIIHSSDLNEAGDCRTKNGIYLERDGVRNQKQDRDLNKECDKLALRAEPGLEC</sequence>
<dbReference type="EMBL" id="BGZK01000034">
    <property type="protein sequence ID" value="GBP09279.1"/>
    <property type="molecule type" value="Genomic_DNA"/>
</dbReference>
<organism evidence="1 2">
    <name type="scientific">Eumeta variegata</name>
    <name type="common">Bagworm moth</name>
    <name type="synonym">Eumeta japonica</name>
    <dbReference type="NCBI Taxonomy" id="151549"/>
    <lineage>
        <taxon>Eukaryota</taxon>
        <taxon>Metazoa</taxon>
        <taxon>Ecdysozoa</taxon>
        <taxon>Arthropoda</taxon>
        <taxon>Hexapoda</taxon>
        <taxon>Insecta</taxon>
        <taxon>Pterygota</taxon>
        <taxon>Neoptera</taxon>
        <taxon>Endopterygota</taxon>
        <taxon>Lepidoptera</taxon>
        <taxon>Glossata</taxon>
        <taxon>Ditrysia</taxon>
        <taxon>Tineoidea</taxon>
        <taxon>Psychidae</taxon>
        <taxon>Oiketicinae</taxon>
        <taxon>Eumeta</taxon>
    </lineage>
</organism>
<dbReference type="Proteomes" id="UP000299102">
    <property type="component" value="Unassembled WGS sequence"/>
</dbReference>
<evidence type="ECO:0000313" key="1">
    <source>
        <dbReference type="EMBL" id="GBP09279.1"/>
    </source>
</evidence>
<gene>
    <name evidence="1" type="ORF">EVAR_4121_1</name>
</gene>
<dbReference type="AlphaFoldDB" id="A0A4C1T446"/>
<name>A0A4C1T446_EUMVA</name>
<evidence type="ECO:0000313" key="2">
    <source>
        <dbReference type="Proteomes" id="UP000299102"/>
    </source>
</evidence>
<accession>A0A4C1T446</accession>
<reference evidence="1 2" key="1">
    <citation type="journal article" date="2019" name="Commun. Biol.">
        <title>The bagworm genome reveals a unique fibroin gene that provides high tensile strength.</title>
        <authorList>
            <person name="Kono N."/>
            <person name="Nakamura H."/>
            <person name="Ohtoshi R."/>
            <person name="Tomita M."/>
            <person name="Numata K."/>
            <person name="Arakawa K."/>
        </authorList>
    </citation>
    <scope>NUCLEOTIDE SEQUENCE [LARGE SCALE GENOMIC DNA]</scope>
</reference>